<accession>E9I3M8</accession>
<dbReference type="KEGG" id="dpx:DAPPUDRAFT_273671"/>
<proteinExistence type="predicted"/>
<organism evidence="1 2">
    <name type="scientific">Daphnia pulex</name>
    <name type="common">Water flea</name>
    <dbReference type="NCBI Taxonomy" id="6669"/>
    <lineage>
        <taxon>Eukaryota</taxon>
        <taxon>Metazoa</taxon>
        <taxon>Ecdysozoa</taxon>
        <taxon>Arthropoda</taxon>
        <taxon>Crustacea</taxon>
        <taxon>Branchiopoda</taxon>
        <taxon>Diplostraca</taxon>
        <taxon>Cladocera</taxon>
        <taxon>Anomopoda</taxon>
        <taxon>Daphniidae</taxon>
        <taxon>Daphnia</taxon>
    </lineage>
</organism>
<dbReference type="InParanoid" id="E9I3M8"/>
<dbReference type="EMBL" id="GL734640">
    <property type="protein sequence ID" value="EFX61402.1"/>
    <property type="molecule type" value="Genomic_DNA"/>
</dbReference>
<gene>
    <name evidence="1" type="ORF">DAPPUDRAFT_273671</name>
</gene>
<dbReference type="AlphaFoldDB" id="E9I3M8"/>
<reference evidence="1 2" key="1">
    <citation type="journal article" date="2011" name="Science">
        <title>The ecoresponsive genome of Daphnia pulex.</title>
        <authorList>
            <person name="Colbourne J.K."/>
            <person name="Pfrender M.E."/>
            <person name="Gilbert D."/>
            <person name="Thomas W.K."/>
            <person name="Tucker A."/>
            <person name="Oakley T.H."/>
            <person name="Tokishita S."/>
            <person name="Aerts A."/>
            <person name="Arnold G.J."/>
            <person name="Basu M.K."/>
            <person name="Bauer D.J."/>
            <person name="Caceres C.E."/>
            <person name="Carmel L."/>
            <person name="Casola C."/>
            <person name="Choi J.H."/>
            <person name="Detter J.C."/>
            <person name="Dong Q."/>
            <person name="Dusheyko S."/>
            <person name="Eads B.D."/>
            <person name="Frohlich T."/>
            <person name="Geiler-Samerotte K.A."/>
            <person name="Gerlach D."/>
            <person name="Hatcher P."/>
            <person name="Jogdeo S."/>
            <person name="Krijgsveld J."/>
            <person name="Kriventseva E.V."/>
            <person name="Kultz D."/>
            <person name="Laforsch C."/>
            <person name="Lindquist E."/>
            <person name="Lopez J."/>
            <person name="Manak J.R."/>
            <person name="Muller J."/>
            <person name="Pangilinan J."/>
            <person name="Patwardhan R.P."/>
            <person name="Pitluck S."/>
            <person name="Pritham E.J."/>
            <person name="Rechtsteiner A."/>
            <person name="Rho M."/>
            <person name="Rogozin I.B."/>
            <person name="Sakarya O."/>
            <person name="Salamov A."/>
            <person name="Schaack S."/>
            <person name="Shapiro H."/>
            <person name="Shiga Y."/>
            <person name="Skalitzky C."/>
            <person name="Smith Z."/>
            <person name="Souvorov A."/>
            <person name="Sung W."/>
            <person name="Tang Z."/>
            <person name="Tsuchiya D."/>
            <person name="Tu H."/>
            <person name="Vos H."/>
            <person name="Wang M."/>
            <person name="Wolf Y.I."/>
            <person name="Yamagata H."/>
            <person name="Yamada T."/>
            <person name="Ye Y."/>
            <person name="Shaw J.R."/>
            <person name="Andrews J."/>
            <person name="Crease T.J."/>
            <person name="Tang H."/>
            <person name="Lucas S.M."/>
            <person name="Robertson H.M."/>
            <person name="Bork P."/>
            <person name="Koonin E.V."/>
            <person name="Zdobnov E.M."/>
            <person name="Grigoriev I.V."/>
            <person name="Lynch M."/>
            <person name="Boore J.L."/>
        </authorList>
    </citation>
    <scope>NUCLEOTIDE SEQUENCE [LARGE SCALE GENOMIC DNA]</scope>
</reference>
<sequence>MEHGGDDYGLSQLMDEWLEQRQVLGSGKSPAEVTSGITYSRANGKVTARVQL</sequence>
<name>E9I3M8_DAPPU</name>
<dbReference type="HOGENOM" id="CLU_3089345_0_0_1"/>
<keyword evidence="2" id="KW-1185">Reference proteome</keyword>
<evidence type="ECO:0000313" key="2">
    <source>
        <dbReference type="Proteomes" id="UP000000305"/>
    </source>
</evidence>
<protein>
    <submittedName>
        <fullName evidence="1">Uncharacterized protein</fullName>
    </submittedName>
</protein>
<dbReference type="Proteomes" id="UP000000305">
    <property type="component" value="Unassembled WGS sequence"/>
</dbReference>
<evidence type="ECO:0000313" key="1">
    <source>
        <dbReference type="EMBL" id="EFX61402.1"/>
    </source>
</evidence>